<reference evidence="2" key="1">
    <citation type="submission" date="2016-11" db="UniProtKB">
        <authorList>
            <consortium name="WormBaseParasite"/>
        </authorList>
    </citation>
    <scope>IDENTIFICATION</scope>
    <source>
        <strain evidence="2">KR3021</strain>
    </source>
</reference>
<protein>
    <submittedName>
        <fullName evidence="2">Purple acid phosphatase</fullName>
    </submittedName>
</protein>
<sequence>MNIILFAFTVISSIYLTTAGDPDTFPKHVHISLNNDPQSMVISWTIFAPLSANVAAFVNFGKTFDTLTQKQQATYSSFKTKKTKRYIFKAVLTNLEYDTRYFYSVGSTEGISQVFSFKTFPSGSDYPVKICIFGDLGVVNGVSLSPLIAAGQRGDFDMIIHLGDLAYDLRTDDGDVGDTFMESLQPLIATKPYMVIAGNHEFEKDQISFENYESRFFMPEDGDGHNQYYSVQVSSIQFLGISSELYAYFTHFGTEPVEDQHKFLEKKMQSVDRSVHPWVIAYHHRPIYCSGKKSDDCSDFESGVLKDGFIGMPGLEKFYYDNSVDMVFTGHQHNYERYFPVYDRKVFKSSPNPYHNAKATTYVISGNAGCHSSGAAFGKISPFSAIQSQDYGYSILHVINKTTLYMEQISSDPKASASPVIDSLTLTKDPGFNFGSAEVNENDYTYYPKTNFEVPPMITNSCYSRDLRCRQMLSGDKSKVTFKKYFVGDEQENEQNGSDL</sequence>
<dbReference type="Proteomes" id="UP000095286">
    <property type="component" value="Unplaced"/>
</dbReference>
<organism evidence="1 2">
    <name type="scientific">Rhabditophanes sp. KR3021</name>
    <dbReference type="NCBI Taxonomy" id="114890"/>
    <lineage>
        <taxon>Eukaryota</taxon>
        <taxon>Metazoa</taxon>
        <taxon>Ecdysozoa</taxon>
        <taxon>Nematoda</taxon>
        <taxon>Chromadorea</taxon>
        <taxon>Rhabditida</taxon>
        <taxon>Tylenchina</taxon>
        <taxon>Panagrolaimomorpha</taxon>
        <taxon>Strongyloidoidea</taxon>
        <taxon>Alloionematidae</taxon>
        <taxon>Rhabditophanes</taxon>
    </lineage>
</organism>
<dbReference type="WBParaSite" id="RSKR_0000230400.1">
    <property type="protein sequence ID" value="RSKR_0000230400.1"/>
    <property type="gene ID" value="RSKR_0000230400"/>
</dbReference>
<proteinExistence type="predicted"/>
<accession>A0AC35TM98</accession>
<name>A0AC35TM98_9BILA</name>
<evidence type="ECO:0000313" key="1">
    <source>
        <dbReference type="Proteomes" id="UP000095286"/>
    </source>
</evidence>
<evidence type="ECO:0000313" key="2">
    <source>
        <dbReference type="WBParaSite" id="RSKR_0000230400.1"/>
    </source>
</evidence>